<evidence type="ECO:0000313" key="4">
    <source>
        <dbReference type="Proteomes" id="UP000318571"/>
    </source>
</evidence>
<evidence type="ECO:0000256" key="1">
    <source>
        <dbReference type="ARBA" id="ARBA00008383"/>
    </source>
</evidence>
<dbReference type="InterPro" id="IPR003673">
    <property type="entry name" value="CoA-Trfase_fam_III"/>
</dbReference>
<keyword evidence="2" id="KW-0808">Transferase</keyword>
<dbReference type="Gene3D" id="3.40.50.10540">
    <property type="entry name" value="Crotonobetainyl-coa:carnitine coa-transferase, domain 1"/>
    <property type="match status" value="1"/>
</dbReference>
<dbReference type="PANTHER" id="PTHR48207">
    <property type="entry name" value="SUCCINATE--HYDROXYMETHYLGLUTARATE COA-TRANSFERASE"/>
    <property type="match status" value="1"/>
</dbReference>
<evidence type="ECO:0000313" key="3">
    <source>
        <dbReference type="EMBL" id="TRY63024.1"/>
    </source>
</evidence>
<dbReference type="Proteomes" id="UP000318571">
    <property type="component" value="Chromosome 10"/>
</dbReference>
<reference evidence="3 4" key="1">
    <citation type="journal article" date="2018" name="Nat. Ecol. Evol.">
        <title>Genomic signatures of mitonuclear coevolution across populations of Tigriopus californicus.</title>
        <authorList>
            <person name="Barreto F.S."/>
            <person name="Watson E.T."/>
            <person name="Lima T.G."/>
            <person name="Willett C.S."/>
            <person name="Edmands S."/>
            <person name="Li W."/>
            <person name="Burton R.S."/>
        </authorList>
    </citation>
    <scope>NUCLEOTIDE SEQUENCE [LARGE SCALE GENOMIC DNA]</scope>
    <source>
        <strain evidence="3 4">San Diego</strain>
    </source>
</reference>
<dbReference type="Pfam" id="PF02515">
    <property type="entry name" value="CoA_transf_3"/>
    <property type="match status" value="1"/>
</dbReference>
<dbReference type="OMA" id="IIAGPYC"/>
<evidence type="ECO:0008006" key="5">
    <source>
        <dbReference type="Google" id="ProtNLM"/>
    </source>
</evidence>
<dbReference type="GO" id="GO:0005739">
    <property type="term" value="C:mitochondrion"/>
    <property type="evidence" value="ECO:0007669"/>
    <property type="project" value="TreeGrafter"/>
</dbReference>
<organism evidence="3 4">
    <name type="scientific">Tigriopus californicus</name>
    <name type="common">Marine copepod</name>
    <dbReference type="NCBI Taxonomy" id="6832"/>
    <lineage>
        <taxon>Eukaryota</taxon>
        <taxon>Metazoa</taxon>
        <taxon>Ecdysozoa</taxon>
        <taxon>Arthropoda</taxon>
        <taxon>Crustacea</taxon>
        <taxon>Multicrustacea</taxon>
        <taxon>Hexanauplia</taxon>
        <taxon>Copepoda</taxon>
        <taxon>Harpacticoida</taxon>
        <taxon>Harpacticidae</taxon>
        <taxon>Tigriopus</taxon>
    </lineage>
</organism>
<dbReference type="InterPro" id="IPR044855">
    <property type="entry name" value="CoA-Trfase_III_dom3_sf"/>
</dbReference>
<dbReference type="FunFam" id="3.30.1540.10:FF:000005">
    <property type="entry name" value="succinate--hydroxymethylglutarate CoA-transferase isoform X4"/>
    <property type="match status" value="1"/>
</dbReference>
<gene>
    <name evidence="3" type="ORF">TCAL_05566</name>
</gene>
<dbReference type="InterPro" id="IPR023606">
    <property type="entry name" value="CoA-Trfase_III_dom_1_sf"/>
</dbReference>
<proteinExistence type="inferred from homology"/>
<dbReference type="AlphaFoldDB" id="A0A553NC49"/>
<dbReference type="STRING" id="6832.A0A553NC49"/>
<comment type="similarity">
    <text evidence="1">Belongs to the CoA-transferase III family.</text>
</comment>
<name>A0A553NC49_TIGCA</name>
<protein>
    <recommendedName>
        <fullName evidence="5">Succinate--hydroxymethylglutarate CoA-transferase</fullName>
    </recommendedName>
</protein>
<sequence>MFKRTFHICRAHIHSTRSFSSNASDQLPLSGIRVLDLSRVLAGPYCTMILGDLGAEIVKIEHPMRGCDTRAWGPPFVGSNDADKESCYFLSVNRNKKSVGINIKDPEGRDLVAALARQSDVLVENYLPGKLSQMGLGYDDLKDIAPNLIYCSITGFGVDGPYSNRAGYDVIAASIGGLLHITGEPNGPPCKVGVALTDVCTGLYAHGAIMAALLARAKSGRGQKIDCNLLATQVSTLVNLSSSYLNGGIEAQRQGTAHASIVPYQSFQTKDGYMTIGCGNDHQFQEFCQKIGLPQVCLEDKYQSNELRVHNREELIELLTTKMGEKTNEEWTSTFDGAGFPYGPVNNLSQVFADPQVKHLGLEQTVSHPKVGEIKQVGPPVKFSASSNRIQFAPPVLGSHTREVLADLLNLDEERLNELSRKGVINP</sequence>
<keyword evidence="4" id="KW-1185">Reference proteome</keyword>
<dbReference type="Gene3D" id="3.30.1540.10">
    <property type="entry name" value="formyl-coa transferase, domain 3"/>
    <property type="match status" value="1"/>
</dbReference>
<dbReference type="OrthoDB" id="5863171at2759"/>
<dbReference type="GO" id="GO:0047369">
    <property type="term" value="F:succinate-hydroxymethylglutarate CoA-transferase activity"/>
    <property type="evidence" value="ECO:0007669"/>
    <property type="project" value="TreeGrafter"/>
</dbReference>
<dbReference type="PANTHER" id="PTHR48207:SF3">
    <property type="entry name" value="SUCCINATE--HYDROXYMETHYLGLUTARATE COA-TRANSFERASE"/>
    <property type="match status" value="1"/>
</dbReference>
<dbReference type="EMBL" id="VCGU01000458">
    <property type="protein sequence ID" value="TRY63024.1"/>
    <property type="molecule type" value="Genomic_DNA"/>
</dbReference>
<accession>A0A553NC49</accession>
<evidence type="ECO:0000256" key="2">
    <source>
        <dbReference type="ARBA" id="ARBA00022679"/>
    </source>
</evidence>
<comment type="caution">
    <text evidence="3">The sequence shown here is derived from an EMBL/GenBank/DDBJ whole genome shotgun (WGS) entry which is preliminary data.</text>
</comment>
<dbReference type="SUPFAM" id="SSF89796">
    <property type="entry name" value="CoA-transferase family III (CaiB/BaiF)"/>
    <property type="match status" value="1"/>
</dbReference>
<dbReference type="InterPro" id="IPR050483">
    <property type="entry name" value="CoA-transferase_III_domain"/>
</dbReference>